<dbReference type="Gene3D" id="1.20.5.1930">
    <property type="match status" value="1"/>
</dbReference>
<name>A0ABW8A7J4_9ACTN</name>
<reference evidence="7 8" key="1">
    <citation type="submission" date="2024-10" db="EMBL/GenBank/DDBJ databases">
        <title>The Natural Products Discovery Center: Release of the First 8490 Sequenced Strains for Exploring Actinobacteria Biosynthetic Diversity.</title>
        <authorList>
            <person name="Kalkreuter E."/>
            <person name="Kautsar S.A."/>
            <person name="Yang D."/>
            <person name="Bader C.D."/>
            <person name="Teijaro C.N."/>
            <person name="Fluegel L."/>
            <person name="Davis C.M."/>
            <person name="Simpson J.R."/>
            <person name="Lauterbach L."/>
            <person name="Steele A.D."/>
            <person name="Gui C."/>
            <person name="Meng S."/>
            <person name="Li G."/>
            <person name="Viehrig K."/>
            <person name="Ye F."/>
            <person name="Su P."/>
            <person name="Kiefer A.F."/>
            <person name="Nichols A."/>
            <person name="Cepeda A.J."/>
            <person name="Yan W."/>
            <person name="Fan B."/>
            <person name="Jiang Y."/>
            <person name="Adhikari A."/>
            <person name="Zheng C.-J."/>
            <person name="Schuster L."/>
            <person name="Cowan T.M."/>
            <person name="Smanski M.J."/>
            <person name="Chevrette M.G."/>
            <person name="De Carvalho L.P.S."/>
            <person name="Shen B."/>
        </authorList>
    </citation>
    <scope>NUCLEOTIDE SEQUENCE [LARGE SCALE GENOMIC DNA]</scope>
    <source>
        <strain evidence="7 8">NPDC049503</strain>
    </source>
</reference>
<keyword evidence="5" id="KW-1133">Transmembrane helix</keyword>
<protein>
    <submittedName>
        <fullName evidence="7">Sensor histidine kinase</fullName>
    </submittedName>
</protein>
<dbReference type="EMBL" id="JBITMB010000005">
    <property type="protein sequence ID" value="MFI7442724.1"/>
    <property type="molecule type" value="Genomic_DNA"/>
</dbReference>
<evidence type="ECO:0000256" key="2">
    <source>
        <dbReference type="ARBA" id="ARBA00022777"/>
    </source>
</evidence>
<dbReference type="SUPFAM" id="SSF55874">
    <property type="entry name" value="ATPase domain of HSP90 chaperone/DNA topoisomerase II/histidine kinase"/>
    <property type="match status" value="1"/>
</dbReference>
<feature type="coiled-coil region" evidence="4">
    <location>
        <begin position="143"/>
        <end position="170"/>
    </location>
</feature>
<feature type="transmembrane region" description="Helical" evidence="5">
    <location>
        <begin position="29"/>
        <end position="50"/>
    </location>
</feature>
<organism evidence="7 8">
    <name type="scientific">Nonomuraea indica</name>
    <dbReference type="NCBI Taxonomy" id="1581193"/>
    <lineage>
        <taxon>Bacteria</taxon>
        <taxon>Bacillati</taxon>
        <taxon>Actinomycetota</taxon>
        <taxon>Actinomycetes</taxon>
        <taxon>Streptosporangiales</taxon>
        <taxon>Streptosporangiaceae</taxon>
        <taxon>Nonomuraea</taxon>
    </lineage>
</organism>
<keyword evidence="3" id="KW-0902">Two-component regulatory system</keyword>
<dbReference type="Pfam" id="PF07730">
    <property type="entry name" value="HisKA_3"/>
    <property type="match status" value="1"/>
</dbReference>
<keyword evidence="5" id="KW-0472">Membrane</keyword>
<feature type="transmembrane region" description="Helical" evidence="5">
    <location>
        <begin position="318"/>
        <end position="342"/>
    </location>
</feature>
<evidence type="ECO:0000256" key="5">
    <source>
        <dbReference type="SAM" id="Phobius"/>
    </source>
</evidence>
<feature type="transmembrane region" description="Helical" evidence="5">
    <location>
        <begin position="278"/>
        <end position="297"/>
    </location>
</feature>
<sequence length="606" mass="64295">MALSPVRLLAVFICVVCVARVSYHVAEASAGPVLVGAIVGVAALQLPISLSLGRRRLSVLLFLVQAVLNYLPLLVEADAWRAGGSGFVAASALLVVSGPSAWLIFGLIPVVEGVMAFALNPAPLFVYYAVVAPLNVGLLLYALSRLTELLNRVREERAELATRAREVERLRLRRHVQHQVESDVTAIEHLARRALRQGRAQTTRGDVSRAVAVARGALDRVRSLPHADVPVPVPARDHDARIARSATPILVATHVLFIGHSLFAFVADAEQGRGSAHVWHLAVLPVTFALQFWHLSAVHAGRRPRSLRWTLAAQAMTVYGPLAVGETSGLLVSGFFAGVVLLCAPARVSGPLCMAIFGIDAVDGWLGEGPFVGAYQFCTAVSTAIAVYGLTRLVGLITELRRTRAELVEVEALRERLRMGRDVHDLLGRGLTAIVLHGDLTLRLLDTDPGGATRHLERMTHAAQAALVDIAALSAPGRPLSLAAEVDSARAVLESAGAAVRVDAAAVAGPAEPVLAVVLREAVTNVLRHSTPHECLIEIAAEDGRVRLRVANDGAAPATGGPGTGLESLRARLAAIGGELTTTLTGDRFELLARTPVDHEDLTPAR</sequence>
<feature type="transmembrane region" description="Helical" evidence="5">
    <location>
        <begin position="246"/>
        <end position="266"/>
    </location>
</feature>
<evidence type="ECO:0000313" key="7">
    <source>
        <dbReference type="EMBL" id="MFI7442724.1"/>
    </source>
</evidence>
<keyword evidence="8" id="KW-1185">Reference proteome</keyword>
<keyword evidence="1" id="KW-0808">Transferase</keyword>
<feature type="transmembrane region" description="Helical" evidence="5">
    <location>
        <begin position="57"/>
        <end position="73"/>
    </location>
</feature>
<dbReference type="PANTHER" id="PTHR24421:SF63">
    <property type="entry name" value="SENSOR HISTIDINE KINASE DESK"/>
    <property type="match status" value="1"/>
</dbReference>
<evidence type="ECO:0000259" key="6">
    <source>
        <dbReference type="Pfam" id="PF07730"/>
    </source>
</evidence>
<dbReference type="InterPro" id="IPR050482">
    <property type="entry name" value="Sensor_HK_TwoCompSys"/>
</dbReference>
<evidence type="ECO:0000256" key="4">
    <source>
        <dbReference type="SAM" id="Coils"/>
    </source>
</evidence>
<keyword evidence="5" id="KW-0812">Transmembrane</keyword>
<proteinExistence type="predicted"/>
<dbReference type="InterPro" id="IPR011712">
    <property type="entry name" value="Sig_transdc_His_kin_sub3_dim/P"/>
</dbReference>
<feature type="domain" description="Signal transduction histidine kinase subgroup 3 dimerisation and phosphoacceptor" evidence="6">
    <location>
        <begin position="415"/>
        <end position="470"/>
    </location>
</feature>
<keyword evidence="2 7" id="KW-0418">Kinase</keyword>
<dbReference type="Proteomes" id="UP001612928">
    <property type="component" value="Unassembled WGS sequence"/>
</dbReference>
<dbReference type="RefSeq" id="WP_397022683.1">
    <property type="nucleotide sequence ID" value="NZ_JBITMB010000005.1"/>
</dbReference>
<evidence type="ECO:0000313" key="8">
    <source>
        <dbReference type="Proteomes" id="UP001612928"/>
    </source>
</evidence>
<gene>
    <name evidence="7" type="ORF">ACIBP5_22375</name>
</gene>
<feature type="transmembrane region" description="Helical" evidence="5">
    <location>
        <begin position="374"/>
        <end position="394"/>
    </location>
</feature>
<dbReference type="GO" id="GO:0016301">
    <property type="term" value="F:kinase activity"/>
    <property type="evidence" value="ECO:0007669"/>
    <property type="project" value="UniProtKB-KW"/>
</dbReference>
<dbReference type="Gene3D" id="3.30.565.10">
    <property type="entry name" value="Histidine kinase-like ATPase, C-terminal domain"/>
    <property type="match status" value="1"/>
</dbReference>
<accession>A0ABW8A7J4</accession>
<comment type="caution">
    <text evidence="7">The sequence shown here is derived from an EMBL/GenBank/DDBJ whole genome shotgun (WGS) entry which is preliminary data.</text>
</comment>
<evidence type="ECO:0000256" key="3">
    <source>
        <dbReference type="ARBA" id="ARBA00023012"/>
    </source>
</evidence>
<dbReference type="CDD" id="cd16917">
    <property type="entry name" value="HATPase_UhpB-NarQ-NarX-like"/>
    <property type="match status" value="1"/>
</dbReference>
<keyword evidence="4" id="KW-0175">Coiled coil</keyword>
<dbReference type="InterPro" id="IPR036890">
    <property type="entry name" value="HATPase_C_sf"/>
</dbReference>
<feature type="transmembrane region" description="Helical" evidence="5">
    <location>
        <begin position="125"/>
        <end position="144"/>
    </location>
</feature>
<evidence type="ECO:0000256" key="1">
    <source>
        <dbReference type="ARBA" id="ARBA00022679"/>
    </source>
</evidence>
<dbReference type="PANTHER" id="PTHR24421">
    <property type="entry name" value="NITRATE/NITRITE SENSOR PROTEIN NARX-RELATED"/>
    <property type="match status" value="1"/>
</dbReference>